<dbReference type="CDD" id="cd00685">
    <property type="entry name" value="Trans_IPPS_HT"/>
    <property type="match status" value="1"/>
</dbReference>
<dbReference type="KEGG" id="dtm:BJL86_2530"/>
<evidence type="ECO:0000256" key="1">
    <source>
        <dbReference type="ARBA" id="ARBA00001946"/>
    </source>
</evidence>
<keyword evidence="9" id="KW-1185">Reference proteome</keyword>
<accession>A0A173LR59</accession>
<dbReference type="InterPro" id="IPR000092">
    <property type="entry name" value="Polyprenyl_synt"/>
</dbReference>
<proteinExistence type="inferred from homology"/>
<evidence type="ECO:0000256" key="3">
    <source>
        <dbReference type="ARBA" id="ARBA00006706"/>
    </source>
</evidence>
<dbReference type="GO" id="GO:0046872">
    <property type="term" value="F:metal ion binding"/>
    <property type="evidence" value="ECO:0007669"/>
    <property type="project" value="UniProtKB-KW"/>
</dbReference>
<dbReference type="Proteomes" id="UP000186104">
    <property type="component" value="Chromosome"/>
</dbReference>
<dbReference type="SFLD" id="SFLDS00005">
    <property type="entry name" value="Isoprenoid_Synthase_Type_I"/>
    <property type="match status" value="1"/>
</dbReference>
<keyword evidence="4 7" id="KW-0808">Transferase</keyword>
<dbReference type="OrthoDB" id="4497239at2"/>
<dbReference type="SFLD" id="SFLDG01017">
    <property type="entry name" value="Polyprenyl_Transferase_Like"/>
    <property type="match status" value="1"/>
</dbReference>
<keyword evidence="6" id="KW-0460">Magnesium</keyword>
<dbReference type="PROSITE" id="PS00444">
    <property type="entry name" value="POLYPRENYL_SYNTHASE_2"/>
    <property type="match status" value="1"/>
</dbReference>
<dbReference type="GO" id="GO:0004659">
    <property type="term" value="F:prenyltransferase activity"/>
    <property type="evidence" value="ECO:0007669"/>
    <property type="project" value="InterPro"/>
</dbReference>
<dbReference type="InterPro" id="IPR008949">
    <property type="entry name" value="Isoprenoid_synthase_dom_sf"/>
</dbReference>
<sequence>MSSSAPANSGSGAASVVAGVDIGDPELAAALREDLASVEDLLVSRIESGEKFLSDIALHLVKAGGKRFRPLLTVMAGHLGPHRDPESIVAAGVACEMVHLATLYHDDVMDEADVRRGVESANSAWTNSMAILAGDFLFAHGSMLVAQLGPRAVELIAGTFSELVTGQMRETVGRLGVARIDAQAAQGTDSPDENEVAARAADPVDHYVRVIWEKTGSLIATAARFGGIYSGLDDAQIEALGRYGDAVGVAFQIADDIIDISSASSDSGKVPGTDLREGVPTLPIIYVLEGTDPGEARLRELVSAPIDDDADVAEAISLLADSAGMQQAKDKLAEYVRAAESELDTLPAGPANDALRALVNFTVSRVG</sequence>
<dbReference type="PANTHER" id="PTHR12001">
    <property type="entry name" value="GERANYLGERANYL PYROPHOSPHATE SYNTHASE"/>
    <property type="match status" value="1"/>
</dbReference>
<dbReference type="EMBL" id="CP015961">
    <property type="protein sequence ID" value="ANI93290.1"/>
    <property type="molecule type" value="Genomic_DNA"/>
</dbReference>
<dbReference type="AlphaFoldDB" id="A0A173LR59"/>
<evidence type="ECO:0000256" key="6">
    <source>
        <dbReference type="ARBA" id="ARBA00022842"/>
    </source>
</evidence>
<dbReference type="SUPFAM" id="SSF48576">
    <property type="entry name" value="Terpenoid synthases"/>
    <property type="match status" value="1"/>
</dbReference>
<evidence type="ECO:0000256" key="7">
    <source>
        <dbReference type="RuleBase" id="RU004466"/>
    </source>
</evidence>
<dbReference type="Pfam" id="PF00348">
    <property type="entry name" value="polyprenyl_synt"/>
    <property type="match status" value="1"/>
</dbReference>
<name>A0A173LR59_9ACTN</name>
<dbReference type="GO" id="GO:0008299">
    <property type="term" value="P:isoprenoid biosynthetic process"/>
    <property type="evidence" value="ECO:0007669"/>
    <property type="project" value="InterPro"/>
</dbReference>
<comment type="pathway">
    <text evidence="2">Isoprenoid biosynthesis.</text>
</comment>
<evidence type="ECO:0000256" key="2">
    <source>
        <dbReference type="ARBA" id="ARBA00005128"/>
    </source>
</evidence>
<dbReference type="RefSeq" id="WP_067477775.1">
    <property type="nucleotide sequence ID" value="NZ_CP015961.1"/>
</dbReference>
<dbReference type="InterPro" id="IPR033749">
    <property type="entry name" value="Polyprenyl_synt_CS"/>
</dbReference>
<dbReference type="STRING" id="499555.BJL86_2530"/>
<evidence type="ECO:0000313" key="8">
    <source>
        <dbReference type="EMBL" id="ANI93290.1"/>
    </source>
</evidence>
<reference evidence="8 9" key="1">
    <citation type="submission" date="2016-06" db="EMBL/GenBank/DDBJ databases">
        <title>Complete genome sequence of a saline-alkali tolerant type strain Dietzia timorensis ID05-A0528T.</title>
        <authorList>
            <person name="Wu X."/>
        </authorList>
    </citation>
    <scope>NUCLEOTIDE SEQUENCE [LARGE SCALE GENOMIC DNA]</scope>
    <source>
        <strain evidence="8 9">ID05-A0528</strain>
    </source>
</reference>
<comment type="cofactor">
    <cofactor evidence="1">
        <name>Mg(2+)</name>
        <dbReference type="ChEBI" id="CHEBI:18420"/>
    </cofactor>
</comment>
<evidence type="ECO:0000256" key="4">
    <source>
        <dbReference type="ARBA" id="ARBA00022679"/>
    </source>
</evidence>
<dbReference type="PANTHER" id="PTHR12001:SF69">
    <property type="entry name" value="ALL TRANS-POLYPRENYL-DIPHOSPHATE SYNTHASE PDSS1"/>
    <property type="match status" value="1"/>
</dbReference>
<keyword evidence="5" id="KW-0479">Metal-binding</keyword>
<organism evidence="8 9">
    <name type="scientific">Dietzia timorensis</name>
    <dbReference type="NCBI Taxonomy" id="499555"/>
    <lineage>
        <taxon>Bacteria</taxon>
        <taxon>Bacillati</taxon>
        <taxon>Actinomycetota</taxon>
        <taxon>Actinomycetes</taxon>
        <taxon>Mycobacteriales</taxon>
        <taxon>Dietziaceae</taxon>
        <taxon>Dietzia</taxon>
    </lineage>
</organism>
<comment type="similarity">
    <text evidence="3 7">Belongs to the FPP/GGPP synthase family.</text>
</comment>
<evidence type="ECO:0000313" key="9">
    <source>
        <dbReference type="Proteomes" id="UP000186104"/>
    </source>
</evidence>
<dbReference type="Gene3D" id="1.10.600.10">
    <property type="entry name" value="Farnesyl Diphosphate Synthase"/>
    <property type="match status" value="1"/>
</dbReference>
<protein>
    <submittedName>
        <fullName evidence="8">Heptaprenyl diphosphate synthase component 2</fullName>
    </submittedName>
</protein>
<evidence type="ECO:0000256" key="5">
    <source>
        <dbReference type="ARBA" id="ARBA00022723"/>
    </source>
</evidence>
<gene>
    <name evidence="8" type="ORF">BJL86_2530</name>
</gene>